<sequence>MRALLEDRWNVGEIVIEQTMQQLRLQYTDISHVPGECPSMYKVMRREWTKPNQFLTVVQVPLVFPATEPPADCFAAARRRARSAVALVAASLDERIVDRFLGEVATVELSTGQVVDIDVAMGVRDFDTTLESETSPRAVLESLAQMNLREDPVLAAALRWYLAALDLRVTAAGFVLLCTACEALVDPLPKKNKSFNSNALERALNGTGSSFSTSEIATVVRARARLVHHGEEDHEDLFPAWYALEAITRTLLMHRSEVEPGWPARVRFASDGSYKEYIARDYQSPPVKLRLKALLSWGRRRRR</sequence>
<gene>
    <name evidence="1" type="ORF">LWF01_15810</name>
</gene>
<organism evidence="1 2">
    <name type="scientific">Saxibacter everestensis</name>
    <dbReference type="NCBI Taxonomy" id="2909229"/>
    <lineage>
        <taxon>Bacteria</taxon>
        <taxon>Bacillati</taxon>
        <taxon>Actinomycetota</taxon>
        <taxon>Actinomycetes</taxon>
        <taxon>Micrococcales</taxon>
        <taxon>Brevibacteriaceae</taxon>
        <taxon>Saxibacter</taxon>
    </lineage>
</organism>
<proteinExistence type="predicted"/>
<name>A0ABY8QRI9_9MICO</name>
<reference evidence="1 2" key="1">
    <citation type="submission" date="2023-05" db="EMBL/GenBank/DDBJ databases">
        <title>Lithophilousrod everest ZFBP1038 complete genpme.</title>
        <authorList>
            <person name="Tian M."/>
        </authorList>
    </citation>
    <scope>NUCLEOTIDE SEQUENCE [LARGE SCALE GENOMIC DNA]</scope>
    <source>
        <strain evidence="1 2">ZFBP1038</strain>
    </source>
</reference>
<protein>
    <recommendedName>
        <fullName evidence="3">Apea-like HEPN domain-containing protein</fullName>
    </recommendedName>
</protein>
<dbReference type="RefSeq" id="WP_349638328.1">
    <property type="nucleotide sequence ID" value="NZ_CP090958.1"/>
</dbReference>
<dbReference type="EMBL" id="CP090958">
    <property type="protein sequence ID" value="WGW11538.1"/>
    <property type="molecule type" value="Genomic_DNA"/>
</dbReference>
<accession>A0ABY8QRI9</accession>
<evidence type="ECO:0000313" key="2">
    <source>
        <dbReference type="Proteomes" id="UP001209083"/>
    </source>
</evidence>
<evidence type="ECO:0008006" key="3">
    <source>
        <dbReference type="Google" id="ProtNLM"/>
    </source>
</evidence>
<evidence type="ECO:0000313" key="1">
    <source>
        <dbReference type="EMBL" id="WGW11538.1"/>
    </source>
</evidence>
<dbReference type="Proteomes" id="UP001209083">
    <property type="component" value="Chromosome"/>
</dbReference>
<keyword evidence="2" id="KW-1185">Reference proteome</keyword>